<dbReference type="EMBL" id="JARIHO010000009">
    <property type="protein sequence ID" value="KAJ7355521.1"/>
    <property type="molecule type" value="Genomic_DNA"/>
</dbReference>
<protein>
    <recommendedName>
        <fullName evidence="3">F-box domain-containing protein</fullName>
    </recommendedName>
</protein>
<comment type="caution">
    <text evidence="1">The sequence shown here is derived from an EMBL/GenBank/DDBJ whole genome shotgun (WGS) entry which is preliminary data.</text>
</comment>
<sequence>MSSANAELRSSLAQVEASMSSLQYTKRSLLRQLNATTSTGCLILANLSREITSEIFLYCLGPFPSYPGSTANPRHLPMLLLHVCRTWRSIALATPGLWTNLNLEFDRIPQTLFDGGNLEKFIGDCVARTANLPLSLHLVAGYRRREEAGRLIPAILQQLSSRIQVLDLSVLIEHFPENAAGFPRLRSLVVKFGYEHDLARIAGKPIRTFATAPQLRQVEMYCRAAPSQFVIPWMNVVVFHIEEVSSKECADVLRAAPSLIECTFGDLQLDPDTLAVSHPGLKSLTCSVDPFLQYLTLPALQRLELPYSDGGEAHLPPFLSRSSASLLKFTLTDSHPPPLAAFSSMLALTDLTLFDPSSAYLTEFFGLFDRTKNSHFLPQLQALKLDSCSPYVNTALVDALTSRCAAAPDGGAQLRSFRQSWPVHGIAPDALQGYYRDQGFGAALEELVENGLEVYIGHQDANRNPGGWLFSAAR</sequence>
<accession>A0AAD7AD08</accession>
<proteinExistence type="predicted"/>
<dbReference type="AlphaFoldDB" id="A0AAD7AD08"/>
<name>A0AAD7AD08_9AGAR</name>
<gene>
    <name evidence="1" type="ORF">DFH08DRAFT_501517</name>
</gene>
<organism evidence="1 2">
    <name type="scientific">Mycena albidolilacea</name>
    <dbReference type="NCBI Taxonomy" id="1033008"/>
    <lineage>
        <taxon>Eukaryota</taxon>
        <taxon>Fungi</taxon>
        <taxon>Dikarya</taxon>
        <taxon>Basidiomycota</taxon>
        <taxon>Agaricomycotina</taxon>
        <taxon>Agaricomycetes</taxon>
        <taxon>Agaricomycetidae</taxon>
        <taxon>Agaricales</taxon>
        <taxon>Marasmiineae</taxon>
        <taxon>Mycenaceae</taxon>
        <taxon>Mycena</taxon>
    </lineage>
</organism>
<dbReference type="Proteomes" id="UP001218218">
    <property type="component" value="Unassembled WGS sequence"/>
</dbReference>
<evidence type="ECO:0000313" key="2">
    <source>
        <dbReference type="Proteomes" id="UP001218218"/>
    </source>
</evidence>
<evidence type="ECO:0008006" key="3">
    <source>
        <dbReference type="Google" id="ProtNLM"/>
    </source>
</evidence>
<keyword evidence="2" id="KW-1185">Reference proteome</keyword>
<reference evidence="1" key="1">
    <citation type="submission" date="2023-03" db="EMBL/GenBank/DDBJ databases">
        <title>Massive genome expansion in bonnet fungi (Mycena s.s.) driven by repeated elements and novel gene families across ecological guilds.</title>
        <authorList>
            <consortium name="Lawrence Berkeley National Laboratory"/>
            <person name="Harder C.B."/>
            <person name="Miyauchi S."/>
            <person name="Viragh M."/>
            <person name="Kuo A."/>
            <person name="Thoen E."/>
            <person name="Andreopoulos B."/>
            <person name="Lu D."/>
            <person name="Skrede I."/>
            <person name="Drula E."/>
            <person name="Henrissat B."/>
            <person name="Morin E."/>
            <person name="Kohler A."/>
            <person name="Barry K."/>
            <person name="LaButti K."/>
            <person name="Morin E."/>
            <person name="Salamov A."/>
            <person name="Lipzen A."/>
            <person name="Mereny Z."/>
            <person name="Hegedus B."/>
            <person name="Baldrian P."/>
            <person name="Stursova M."/>
            <person name="Weitz H."/>
            <person name="Taylor A."/>
            <person name="Grigoriev I.V."/>
            <person name="Nagy L.G."/>
            <person name="Martin F."/>
            <person name="Kauserud H."/>
        </authorList>
    </citation>
    <scope>NUCLEOTIDE SEQUENCE</scope>
    <source>
        <strain evidence="1">CBHHK002</strain>
    </source>
</reference>
<evidence type="ECO:0000313" key="1">
    <source>
        <dbReference type="EMBL" id="KAJ7355521.1"/>
    </source>
</evidence>